<organism evidence="6 7">
    <name type="scientific">Virgibacillus natechei</name>
    <dbReference type="NCBI Taxonomy" id="1216297"/>
    <lineage>
        <taxon>Bacteria</taxon>
        <taxon>Bacillati</taxon>
        <taxon>Bacillota</taxon>
        <taxon>Bacilli</taxon>
        <taxon>Bacillales</taxon>
        <taxon>Bacillaceae</taxon>
        <taxon>Virgibacillus</taxon>
    </lineage>
</organism>
<dbReference type="InterPro" id="IPR020581">
    <property type="entry name" value="GDC_P"/>
</dbReference>
<evidence type="ECO:0000256" key="3">
    <source>
        <dbReference type="ARBA" id="ARBA00049026"/>
    </source>
</evidence>
<evidence type="ECO:0000259" key="5">
    <source>
        <dbReference type="Pfam" id="PF02347"/>
    </source>
</evidence>
<dbReference type="InterPro" id="IPR015424">
    <property type="entry name" value="PyrdxlP-dep_Trfase"/>
</dbReference>
<evidence type="ECO:0000256" key="1">
    <source>
        <dbReference type="ARBA" id="ARBA00003788"/>
    </source>
</evidence>
<evidence type="ECO:0000256" key="4">
    <source>
        <dbReference type="HAMAP-Rule" id="MF_00712"/>
    </source>
</evidence>
<feature type="domain" description="Glycine cleavage system P-protein N-terminal" evidence="5">
    <location>
        <begin position="4"/>
        <end position="442"/>
    </location>
</feature>
<dbReference type="CDD" id="cd00613">
    <property type="entry name" value="GDC-P"/>
    <property type="match status" value="1"/>
</dbReference>
<dbReference type="GO" id="GO:0004375">
    <property type="term" value="F:glycine dehydrogenase (decarboxylating) activity"/>
    <property type="evidence" value="ECO:0007669"/>
    <property type="project" value="UniProtKB-EC"/>
</dbReference>
<dbReference type="Gene3D" id="3.90.1150.10">
    <property type="entry name" value="Aspartate Aminotransferase, domain 1"/>
    <property type="match status" value="1"/>
</dbReference>
<dbReference type="InterPro" id="IPR015422">
    <property type="entry name" value="PyrdxlP-dep_Trfase_small"/>
</dbReference>
<dbReference type="InterPro" id="IPR023010">
    <property type="entry name" value="GcvPA"/>
</dbReference>
<dbReference type="RefSeq" id="WP_209462915.1">
    <property type="nucleotide sequence ID" value="NZ_CP110224.1"/>
</dbReference>
<proteinExistence type="inferred from homology"/>
<comment type="catalytic activity">
    <reaction evidence="3 4">
        <text>N(6)-[(R)-lipoyl]-L-lysyl-[glycine-cleavage complex H protein] + glycine + H(+) = N(6)-[(R)-S(8)-aminomethyldihydrolipoyl]-L-lysyl-[glycine-cleavage complex H protein] + CO2</text>
        <dbReference type="Rhea" id="RHEA:24304"/>
        <dbReference type="Rhea" id="RHEA-COMP:10494"/>
        <dbReference type="Rhea" id="RHEA-COMP:10495"/>
        <dbReference type="ChEBI" id="CHEBI:15378"/>
        <dbReference type="ChEBI" id="CHEBI:16526"/>
        <dbReference type="ChEBI" id="CHEBI:57305"/>
        <dbReference type="ChEBI" id="CHEBI:83099"/>
        <dbReference type="ChEBI" id="CHEBI:83143"/>
        <dbReference type="EC" id="1.4.4.2"/>
    </reaction>
</comment>
<dbReference type="PANTHER" id="PTHR42806:SF1">
    <property type="entry name" value="GLYCINE DEHYDROGENASE (DECARBOXYLATING)"/>
    <property type="match status" value="1"/>
</dbReference>
<reference evidence="6 7" key="1">
    <citation type="submission" date="2021-03" db="EMBL/GenBank/DDBJ databases">
        <title>Genomic Encyclopedia of Type Strains, Phase IV (KMG-IV): sequencing the most valuable type-strain genomes for metagenomic binning, comparative biology and taxonomic classification.</title>
        <authorList>
            <person name="Goeker M."/>
        </authorList>
    </citation>
    <scope>NUCLEOTIDE SEQUENCE [LARGE SCALE GENOMIC DNA]</scope>
    <source>
        <strain evidence="6 7">DSM 25609</strain>
    </source>
</reference>
<dbReference type="SUPFAM" id="SSF53383">
    <property type="entry name" value="PLP-dependent transferases"/>
    <property type="match status" value="1"/>
</dbReference>
<name>A0ABS4IFL3_9BACI</name>
<dbReference type="InterPro" id="IPR049315">
    <property type="entry name" value="GDC-P_N"/>
</dbReference>
<comment type="caution">
    <text evidence="6">The sequence shown here is derived from an EMBL/GenBank/DDBJ whole genome shotgun (WGS) entry which is preliminary data.</text>
</comment>
<comment type="function">
    <text evidence="1 4">The glycine cleavage system catalyzes the degradation of glycine. The P protein binds the alpha-amino group of glycine through its pyridoxal phosphate cofactor; CO(2) is released and the remaining methylamine moiety is then transferred to the lipoamide cofactor of the H protein.</text>
</comment>
<comment type="similarity">
    <text evidence="4">Belongs to the GcvP family. N-terminal subunit subfamily.</text>
</comment>
<dbReference type="NCBIfam" id="NF001696">
    <property type="entry name" value="PRK00451.1"/>
    <property type="match status" value="1"/>
</dbReference>
<evidence type="ECO:0000313" key="6">
    <source>
        <dbReference type="EMBL" id="MBP1969734.1"/>
    </source>
</evidence>
<evidence type="ECO:0000256" key="2">
    <source>
        <dbReference type="ARBA" id="ARBA00023002"/>
    </source>
</evidence>
<dbReference type="Gene3D" id="3.40.640.10">
    <property type="entry name" value="Type I PLP-dependent aspartate aminotransferase-like (Major domain)"/>
    <property type="match status" value="1"/>
</dbReference>
<dbReference type="PIRSF" id="PIRSF006815">
    <property type="entry name" value="GcvPA"/>
    <property type="match status" value="1"/>
</dbReference>
<keyword evidence="2 4" id="KW-0560">Oxidoreductase</keyword>
<accession>A0ABS4IFL3</accession>
<sequence length="450" mass="50421">MEFRYLPMTETDKKEMLDKIGVSSTEVLFSDIPKEVRLDRELNLKKPVSEYELKKELTEMASKNANLTEYRSFLGAGVYDHFIPSVVDHVISRQEFYTAYTPYQPEITQGELQAMFEFQTMVSELTAMPIVNSSLYDGGTAVVEAVYLSIAQTKRKKVLVSAALHPEHRQLVETAANGKKLEIVEIDYKDGVTDLEQLEKEVDEDTAAVLVQYPNFFGQIEPLEKINKLIKQQEKTMFIASSNPLSLGYLTPPGEFGADIVVGDTQVFGIPAQFGGPHCGYFATTQKLMRKVPGRFVGETVDKDGQRGFVLTLQTREQHIRREKATSNITSNQALNAVASSAAMSALGKNGVKEMTKLNMQKARYTKQKLEEVNLPAVFNGAFFNEFVIKLSKPVDVVNDALFEKGFIGGFDLGKVYPELENHMLIATTEIRLKEEIDAFVKEMGDINGY</sequence>
<dbReference type="EC" id="1.4.4.2" evidence="4"/>
<protein>
    <recommendedName>
        <fullName evidence="4">Probable glycine dehydrogenase (decarboxylating) subunit 1</fullName>
        <ecNumber evidence="4">1.4.4.2</ecNumber>
    </recommendedName>
    <alternativeName>
        <fullName evidence="4">Glycine cleavage system P-protein subunit 1</fullName>
    </alternativeName>
    <alternativeName>
        <fullName evidence="4">Glycine decarboxylase subunit 1</fullName>
    </alternativeName>
    <alternativeName>
        <fullName evidence="4">Glycine dehydrogenase (aminomethyl-transferring) subunit 1</fullName>
    </alternativeName>
</protein>
<dbReference type="EMBL" id="JAGGKX010000007">
    <property type="protein sequence ID" value="MBP1969734.1"/>
    <property type="molecule type" value="Genomic_DNA"/>
</dbReference>
<dbReference type="PANTHER" id="PTHR42806">
    <property type="entry name" value="GLYCINE CLEAVAGE SYSTEM P-PROTEIN"/>
    <property type="match status" value="1"/>
</dbReference>
<dbReference type="Proteomes" id="UP001519345">
    <property type="component" value="Unassembled WGS sequence"/>
</dbReference>
<dbReference type="InterPro" id="IPR015421">
    <property type="entry name" value="PyrdxlP-dep_Trfase_major"/>
</dbReference>
<comment type="subunit">
    <text evidence="4">The glycine cleavage system is composed of four proteins: P, T, L and H. In this organism, the P 'protein' is a heterodimer of two subunits.</text>
</comment>
<dbReference type="HAMAP" id="MF_00712">
    <property type="entry name" value="GcvPA"/>
    <property type="match status" value="1"/>
</dbReference>
<evidence type="ECO:0000313" key="7">
    <source>
        <dbReference type="Proteomes" id="UP001519345"/>
    </source>
</evidence>
<keyword evidence="7" id="KW-1185">Reference proteome</keyword>
<gene>
    <name evidence="4" type="primary">gcvPA</name>
    <name evidence="6" type="ORF">J2Z83_001841</name>
</gene>
<dbReference type="Pfam" id="PF02347">
    <property type="entry name" value="GDC-P"/>
    <property type="match status" value="1"/>
</dbReference>